<dbReference type="EMBL" id="CP000249">
    <property type="protein sequence ID" value="ABD11720.1"/>
    <property type="molecule type" value="Genomic_DNA"/>
</dbReference>
<proteinExistence type="predicted"/>
<accession>Q2JAH2</accession>
<keyword evidence="3" id="KW-1185">Reference proteome</keyword>
<reference evidence="2 3" key="1">
    <citation type="journal article" date="2007" name="Genome Res.">
        <title>Genome characteristics of facultatively symbiotic Frankia sp. strains reflect host range and host plant biogeography.</title>
        <authorList>
            <person name="Normand P."/>
            <person name="Lapierre P."/>
            <person name="Tisa L.S."/>
            <person name="Gogarten J.P."/>
            <person name="Alloisio N."/>
            <person name="Bagnarol E."/>
            <person name="Bassi C.A."/>
            <person name="Berry A.M."/>
            <person name="Bickhart D.M."/>
            <person name="Choisne N."/>
            <person name="Couloux A."/>
            <person name="Cournoyer B."/>
            <person name="Cruveiller S."/>
            <person name="Daubin V."/>
            <person name="Demange N."/>
            <person name="Francino M.P."/>
            <person name="Goltsman E."/>
            <person name="Huang Y."/>
            <person name="Kopp O.R."/>
            <person name="Labarre L."/>
            <person name="Lapidus A."/>
            <person name="Lavire C."/>
            <person name="Marechal J."/>
            <person name="Martinez M."/>
            <person name="Mastronunzio J.E."/>
            <person name="Mullin B.C."/>
            <person name="Niemann J."/>
            <person name="Pujic P."/>
            <person name="Rawnsley T."/>
            <person name="Rouy Z."/>
            <person name="Schenowitz C."/>
            <person name="Sellstedt A."/>
            <person name="Tavares F."/>
            <person name="Tomkins J.P."/>
            <person name="Vallenet D."/>
            <person name="Valverde C."/>
            <person name="Wall L.G."/>
            <person name="Wang Y."/>
            <person name="Medigue C."/>
            <person name="Benson D.R."/>
        </authorList>
    </citation>
    <scope>NUCLEOTIDE SEQUENCE [LARGE SCALE GENOMIC DNA]</scope>
    <source>
        <strain evidence="3">DSM 45818 / CECT 9043 / CcI3</strain>
    </source>
</reference>
<evidence type="ECO:0000256" key="1">
    <source>
        <dbReference type="SAM" id="MobiDB-lite"/>
    </source>
</evidence>
<dbReference type="STRING" id="106370.Francci3_2353"/>
<dbReference type="AlphaFoldDB" id="Q2JAH2"/>
<dbReference type="HOGENOM" id="CLU_1793657_0_0_11"/>
<gene>
    <name evidence="2" type="ordered locus">Francci3_2353</name>
</gene>
<evidence type="ECO:0000313" key="3">
    <source>
        <dbReference type="Proteomes" id="UP000001937"/>
    </source>
</evidence>
<evidence type="ECO:0000313" key="2">
    <source>
        <dbReference type="EMBL" id="ABD11720.1"/>
    </source>
</evidence>
<dbReference type="Proteomes" id="UP000001937">
    <property type="component" value="Chromosome"/>
</dbReference>
<feature type="region of interest" description="Disordered" evidence="1">
    <location>
        <begin position="95"/>
        <end position="144"/>
    </location>
</feature>
<name>Q2JAH2_FRACC</name>
<feature type="compositionally biased region" description="Low complexity" evidence="1">
    <location>
        <begin position="110"/>
        <end position="125"/>
    </location>
</feature>
<dbReference type="RefSeq" id="WP_011436765.1">
    <property type="nucleotide sequence ID" value="NC_007777.1"/>
</dbReference>
<dbReference type="KEGG" id="fra:Francci3_2353"/>
<organism evidence="2 3">
    <name type="scientific">Frankia casuarinae (strain DSM 45818 / CECT 9043 / HFP020203 / CcI3)</name>
    <dbReference type="NCBI Taxonomy" id="106370"/>
    <lineage>
        <taxon>Bacteria</taxon>
        <taxon>Bacillati</taxon>
        <taxon>Actinomycetota</taxon>
        <taxon>Actinomycetes</taxon>
        <taxon>Frankiales</taxon>
        <taxon>Frankiaceae</taxon>
        <taxon>Frankia</taxon>
    </lineage>
</organism>
<sequence>MATQATRKAAEQAALEALGGRVAAIGDLGLAAARRADAADGPARAKARTAELLAAARAEGRALTDAAVEEIAAADDDYAARRAAAVDAGWTEQELAALNYPPLSRRRRTSPSTPTAAPTGRPTSADSRLPTQDIPATDSAETSA</sequence>
<protein>
    <submittedName>
        <fullName evidence="2">Uncharacterized protein</fullName>
    </submittedName>
</protein>